<protein>
    <submittedName>
        <fullName evidence="2">Uncharacterized protein</fullName>
    </submittedName>
</protein>
<evidence type="ECO:0000313" key="2">
    <source>
        <dbReference type="EMBL" id="ACV12000.1"/>
    </source>
</evidence>
<dbReference type="OrthoDB" id="157372at2157"/>
<dbReference type="Pfam" id="PF19103">
    <property type="entry name" value="DUF5790"/>
    <property type="match status" value="1"/>
</dbReference>
<organism evidence="2 3">
    <name type="scientific">Halorhabdus utahensis (strain DSM 12940 / JCM 11049 / AX-2)</name>
    <dbReference type="NCBI Taxonomy" id="519442"/>
    <lineage>
        <taxon>Archaea</taxon>
        <taxon>Methanobacteriati</taxon>
        <taxon>Methanobacteriota</taxon>
        <taxon>Stenosarchaea group</taxon>
        <taxon>Halobacteria</taxon>
        <taxon>Halobacteriales</taxon>
        <taxon>Haloarculaceae</taxon>
        <taxon>Halorhabdus</taxon>
    </lineage>
</organism>
<dbReference type="RefSeq" id="WP_015789572.1">
    <property type="nucleotide sequence ID" value="NC_013158.1"/>
</dbReference>
<dbReference type="HOGENOM" id="CLU_1745501_0_0_2"/>
<evidence type="ECO:0000256" key="1">
    <source>
        <dbReference type="SAM" id="MobiDB-lite"/>
    </source>
</evidence>
<sequence>MSQSTLDDDDLFGEAANEMRSDVEEHLEAARDELPDPDAIWDVEADNTLGVLNALRSELDPGEAETHLRDAKKWYTMGERADAFDDAGDLEDEIDAVEGVITDLSAAREQVSDLAGTVPEIRSALESADEESESDE</sequence>
<dbReference type="EMBL" id="CP001687">
    <property type="protein sequence ID" value="ACV12000.1"/>
    <property type="molecule type" value="Genomic_DNA"/>
</dbReference>
<keyword evidence="3" id="KW-1185">Reference proteome</keyword>
<dbReference type="STRING" id="519442.Huta_1830"/>
<name>C7NSB3_HALUD</name>
<dbReference type="eggNOG" id="arCOG04707">
    <property type="taxonomic scope" value="Archaea"/>
</dbReference>
<dbReference type="AlphaFoldDB" id="C7NSB3"/>
<gene>
    <name evidence="2" type="ordered locus">Huta_1830</name>
</gene>
<reference evidence="2 3" key="1">
    <citation type="journal article" date="2009" name="Stand. Genomic Sci.">
        <title>Complete genome sequence of Halorhabdus utahensis type strain (AX-2).</title>
        <authorList>
            <person name="Anderson I."/>
            <person name="Tindall B.J."/>
            <person name="Pomrenke H."/>
            <person name="Goker M."/>
            <person name="Lapidus A."/>
            <person name="Nolan M."/>
            <person name="Copeland A."/>
            <person name="Glavina Del Rio T."/>
            <person name="Chen F."/>
            <person name="Tice H."/>
            <person name="Cheng J.F."/>
            <person name="Lucas S."/>
            <person name="Chertkov O."/>
            <person name="Bruce D."/>
            <person name="Brettin T."/>
            <person name="Detter J.C."/>
            <person name="Han C."/>
            <person name="Goodwin L."/>
            <person name="Land M."/>
            <person name="Hauser L."/>
            <person name="Chang Y.J."/>
            <person name="Jeffries C.D."/>
            <person name="Pitluck S."/>
            <person name="Pati A."/>
            <person name="Mavromatis K."/>
            <person name="Ivanova N."/>
            <person name="Ovchinnikova G."/>
            <person name="Chen A."/>
            <person name="Palaniappan K."/>
            <person name="Chain P."/>
            <person name="Rohde M."/>
            <person name="Bristow J."/>
            <person name="Eisen J.A."/>
            <person name="Markowitz V."/>
            <person name="Hugenholtz P."/>
            <person name="Kyrpides N.C."/>
            <person name="Klenk H.P."/>
        </authorList>
    </citation>
    <scope>NUCLEOTIDE SEQUENCE [LARGE SCALE GENOMIC DNA]</scope>
    <source>
        <strain evidence="3">DSM 12940 / JCM 11049 / AX-2</strain>
    </source>
</reference>
<dbReference type="KEGG" id="hut:Huta_1830"/>
<proteinExistence type="predicted"/>
<evidence type="ECO:0000313" key="3">
    <source>
        <dbReference type="Proteomes" id="UP000002071"/>
    </source>
</evidence>
<dbReference type="GeneID" id="8384118"/>
<accession>C7NSB3</accession>
<dbReference type="Proteomes" id="UP000002071">
    <property type="component" value="Chromosome"/>
</dbReference>
<dbReference type="InterPro" id="IPR043808">
    <property type="entry name" value="DUF5790"/>
</dbReference>
<feature type="compositionally biased region" description="Acidic residues" evidence="1">
    <location>
        <begin position="127"/>
        <end position="136"/>
    </location>
</feature>
<feature type="region of interest" description="Disordered" evidence="1">
    <location>
        <begin position="115"/>
        <end position="136"/>
    </location>
</feature>